<evidence type="ECO:0000256" key="5">
    <source>
        <dbReference type="ARBA" id="ARBA00022519"/>
    </source>
</evidence>
<keyword evidence="13" id="KW-1185">Reference proteome</keyword>
<evidence type="ECO:0000256" key="11">
    <source>
        <dbReference type="SAM" id="Phobius"/>
    </source>
</evidence>
<keyword evidence="10 11" id="KW-0472">Membrane</keyword>
<dbReference type="Gene3D" id="3.30.460.20">
    <property type="entry name" value="CorA soluble domain-like"/>
    <property type="match status" value="1"/>
</dbReference>
<evidence type="ECO:0000256" key="1">
    <source>
        <dbReference type="ARBA" id="ARBA00004651"/>
    </source>
</evidence>
<evidence type="ECO:0000256" key="2">
    <source>
        <dbReference type="ARBA" id="ARBA00009765"/>
    </source>
</evidence>
<comment type="caution">
    <text evidence="12">The sequence shown here is derived from an EMBL/GenBank/DDBJ whole genome shotgun (WGS) entry which is preliminary data.</text>
</comment>
<feature type="transmembrane region" description="Helical" evidence="11">
    <location>
        <begin position="304"/>
        <end position="321"/>
    </location>
</feature>
<dbReference type="SUPFAM" id="SSF143865">
    <property type="entry name" value="CorA soluble domain-like"/>
    <property type="match status" value="1"/>
</dbReference>
<evidence type="ECO:0000256" key="6">
    <source>
        <dbReference type="ARBA" id="ARBA00022692"/>
    </source>
</evidence>
<keyword evidence="3" id="KW-0813">Transport</keyword>
<protein>
    <submittedName>
        <fullName evidence="12">CorA family divalent cation transporter</fullName>
    </submittedName>
</protein>
<evidence type="ECO:0000313" key="12">
    <source>
        <dbReference type="EMBL" id="MFC6661490.1"/>
    </source>
</evidence>
<dbReference type="InterPro" id="IPR045863">
    <property type="entry name" value="CorA_TM1_TM2"/>
</dbReference>
<evidence type="ECO:0000256" key="4">
    <source>
        <dbReference type="ARBA" id="ARBA00022475"/>
    </source>
</evidence>
<keyword evidence="4" id="KW-1003">Cell membrane</keyword>
<evidence type="ECO:0000256" key="7">
    <source>
        <dbReference type="ARBA" id="ARBA00022833"/>
    </source>
</evidence>
<organism evidence="12 13">
    <name type="scientific">Deinococcus multiflagellatus</name>
    <dbReference type="NCBI Taxonomy" id="1656887"/>
    <lineage>
        <taxon>Bacteria</taxon>
        <taxon>Thermotogati</taxon>
        <taxon>Deinococcota</taxon>
        <taxon>Deinococci</taxon>
        <taxon>Deinococcales</taxon>
        <taxon>Deinococcaceae</taxon>
        <taxon>Deinococcus</taxon>
    </lineage>
</organism>
<evidence type="ECO:0000256" key="3">
    <source>
        <dbReference type="ARBA" id="ARBA00022448"/>
    </source>
</evidence>
<evidence type="ECO:0000256" key="10">
    <source>
        <dbReference type="ARBA" id="ARBA00023136"/>
    </source>
</evidence>
<keyword evidence="6 11" id="KW-0812">Transmembrane</keyword>
<dbReference type="Proteomes" id="UP001596317">
    <property type="component" value="Unassembled WGS sequence"/>
</dbReference>
<accession>A0ABW1ZM42</accession>
<reference evidence="13" key="1">
    <citation type="journal article" date="2019" name="Int. J. Syst. Evol. Microbiol.">
        <title>The Global Catalogue of Microorganisms (GCM) 10K type strain sequencing project: providing services to taxonomists for standard genome sequencing and annotation.</title>
        <authorList>
            <consortium name="The Broad Institute Genomics Platform"/>
            <consortium name="The Broad Institute Genome Sequencing Center for Infectious Disease"/>
            <person name="Wu L."/>
            <person name="Ma J."/>
        </authorList>
    </citation>
    <scope>NUCLEOTIDE SEQUENCE [LARGE SCALE GENOMIC DNA]</scope>
    <source>
        <strain evidence="13">CCUG 63830</strain>
    </source>
</reference>
<dbReference type="RefSeq" id="WP_224612800.1">
    <property type="nucleotide sequence ID" value="NZ_JAIQXV010000036.1"/>
</dbReference>
<keyword evidence="9" id="KW-0406">Ion transport</keyword>
<proteinExistence type="inferred from homology"/>
<name>A0ABW1ZM42_9DEIO</name>
<feature type="transmembrane region" description="Helical" evidence="11">
    <location>
        <begin position="264"/>
        <end position="284"/>
    </location>
</feature>
<keyword evidence="5" id="KW-0997">Cell inner membrane</keyword>
<keyword evidence="8 11" id="KW-1133">Transmembrane helix</keyword>
<dbReference type="PANTHER" id="PTHR46494:SF3">
    <property type="entry name" value="ZINC TRANSPORT PROTEIN ZNTB"/>
    <property type="match status" value="1"/>
</dbReference>
<evidence type="ECO:0000313" key="13">
    <source>
        <dbReference type="Proteomes" id="UP001596317"/>
    </source>
</evidence>
<dbReference type="SUPFAM" id="SSF144083">
    <property type="entry name" value="Magnesium transport protein CorA, transmembrane region"/>
    <property type="match status" value="1"/>
</dbReference>
<comment type="subcellular location">
    <subcellularLocation>
        <location evidence="1">Cell membrane</location>
        <topology evidence="1">Multi-pass membrane protein</topology>
    </subcellularLocation>
</comment>
<sequence>MATVSALLFDADGQDRPVQLGREALTLQPHQLLWVDVQAGEGEPLAAACGSLPADDLTRDWLCREGQEPALHRLAQAVHLRVLSPRPEKARGLGPPVPVNMAAQENVVYTVHAGPAGFLDAFRAQLEADTHLGALDAAAFLAVVLGHHVEAHRRALEPVEAHIDHLDERILAQPAEGRAHLARLIAVRREVSALRRVFSAHRPVYVALASPEFTVFQHDQPEERLSRLLHNFEHTQDAIAQAREAVLGTFDLLMSSTGQRTNEVMRVLTVVTVTLGIIAAVAGLMGMNFQADVFKAGNTGFRDVLLFSLGLIVVVVGLGRWRGWL</sequence>
<gene>
    <name evidence="12" type="ORF">ACFP90_14940</name>
</gene>
<comment type="similarity">
    <text evidence="2">Belongs to the CorA metal ion transporter (MIT) (TC 1.A.35) family.</text>
</comment>
<dbReference type="Pfam" id="PF01544">
    <property type="entry name" value="CorA"/>
    <property type="match status" value="1"/>
</dbReference>
<dbReference type="EMBL" id="JBHSWB010000001">
    <property type="protein sequence ID" value="MFC6661490.1"/>
    <property type="molecule type" value="Genomic_DNA"/>
</dbReference>
<evidence type="ECO:0000256" key="8">
    <source>
        <dbReference type="ARBA" id="ARBA00022989"/>
    </source>
</evidence>
<dbReference type="PANTHER" id="PTHR46494">
    <property type="entry name" value="CORA FAMILY METAL ION TRANSPORTER (EUROFUNG)"/>
    <property type="match status" value="1"/>
</dbReference>
<keyword evidence="7" id="KW-0862">Zinc</keyword>
<dbReference type="InterPro" id="IPR002523">
    <property type="entry name" value="MgTranspt_CorA/ZnTranspt_ZntB"/>
</dbReference>
<dbReference type="InterPro" id="IPR045861">
    <property type="entry name" value="CorA_cytoplasmic_dom"/>
</dbReference>
<evidence type="ECO:0000256" key="9">
    <source>
        <dbReference type="ARBA" id="ARBA00023065"/>
    </source>
</evidence>
<dbReference type="Gene3D" id="1.20.58.340">
    <property type="entry name" value="Magnesium transport protein CorA, transmembrane region"/>
    <property type="match status" value="2"/>
</dbReference>